<dbReference type="EMBL" id="OZ075122">
    <property type="protein sequence ID" value="CAL4910403.1"/>
    <property type="molecule type" value="Genomic_DNA"/>
</dbReference>
<organism evidence="2 3">
    <name type="scientific">Urochloa decumbens</name>
    <dbReference type="NCBI Taxonomy" id="240449"/>
    <lineage>
        <taxon>Eukaryota</taxon>
        <taxon>Viridiplantae</taxon>
        <taxon>Streptophyta</taxon>
        <taxon>Embryophyta</taxon>
        <taxon>Tracheophyta</taxon>
        <taxon>Spermatophyta</taxon>
        <taxon>Magnoliopsida</taxon>
        <taxon>Liliopsida</taxon>
        <taxon>Poales</taxon>
        <taxon>Poaceae</taxon>
        <taxon>PACMAD clade</taxon>
        <taxon>Panicoideae</taxon>
        <taxon>Panicodae</taxon>
        <taxon>Paniceae</taxon>
        <taxon>Melinidinae</taxon>
        <taxon>Urochloa</taxon>
    </lineage>
</organism>
<keyword evidence="3" id="KW-1185">Reference proteome</keyword>
<reference evidence="2 3" key="2">
    <citation type="submission" date="2024-10" db="EMBL/GenBank/DDBJ databases">
        <authorList>
            <person name="Ryan C."/>
        </authorList>
    </citation>
    <scope>NUCLEOTIDE SEQUENCE [LARGE SCALE GENOMIC DNA]</scope>
</reference>
<evidence type="ECO:0000256" key="1">
    <source>
        <dbReference type="SAM" id="MobiDB-lite"/>
    </source>
</evidence>
<name>A0ABC8WI58_9POAL</name>
<feature type="region of interest" description="Disordered" evidence="1">
    <location>
        <begin position="39"/>
        <end position="65"/>
    </location>
</feature>
<evidence type="ECO:0000313" key="2">
    <source>
        <dbReference type="EMBL" id="CAL4910403.1"/>
    </source>
</evidence>
<reference evidence="3" key="1">
    <citation type="submission" date="2024-06" db="EMBL/GenBank/DDBJ databases">
        <authorList>
            <person name="Ryan C."/>
        </authorList>
    </citation>
    <scope>NUCLEOTIDE SEQUENCE [LARGE SCALE GENOMIC DNA]</scope>
</reference>
<protein>
    <submittedName>
        <fullName evidence="2">Uncharacterized protein</fullName>
    </submittedName>
</protein>
<evidence type="ECO:0000313" key="3">
    <source>
        <dbReference type="Proteomes" id="UP001497457"/>
    </source>
</evidence>
<dbReference type="AlphaFoldDB" id="A0ABC8WI58"/>
<sequence length="94" mass="9990">MGSKKEMFGWGKSSAPAAGEVAVQRVDKIDQVLNLVPSPRLPVYGGGGGGGRTSWDGGRAAKGDDIDRKAQEFINRQRSMWSLRQKPSGPSSSS</sequence>
<proteinExistence type="predicted"/>
<gene>
    <name evidence="2" type="ORF">URODEC1_LOCUS14333</name>
</gene>
<accession>A0ABC8WI58</accession>
<dbReference type="Proteomes" id="UP001497457">
    <property type="component" value="Chromosome 12b"/>
</dbReference>